<gene>
    <name evidence="1" type="ORF">HMPREF0766_13804</name>
</gene>
<accession>D7VS50</accession>
<proteinExistence type="predicted"/>
<dbReference type="HOGENOM" id="CLU_3103966_0_0_10"/>
<reference evidence="1" key="1">
    <citation type="submission" date="2010-07" db="EMBL/GenBank/DDBJ databases">
        <authorList>
            <person name="Muzny D."/>
            <person name="Qin X."/>
            <person name="Buhay C."/>
            <person name="Dugan-Rocha S."/>
            <person name="Ding Y."/>
            <person name="Chen G."/>
            <person name="Hawes A."/>
            <person name="Holder M."/>
            <person name="Jhangiani S."/>
            <person name="Johnson A."/>
            <person name="Khan Z."/>
            <person name="Li Z."/>
            <person name="Liu W."/>
            <person name="Liu X."/>
            <person name="Perez L."/>
            <person name="Shen H."/>
            <person name="Wang Q."/>
            <person name="Watt J."/>
            <person name="Xi L."/>
            <person name="Xin Y."/>
            <person name="Zhou J."/>
            <person name="Deng J."/>
            <person name="Jiang H."/>
            <person name="Liu Y."/>
            <person name="Qu J."/>
            <person name="Song X.-Z."/>
            <person name="Zhang L."/>
            <person name="Villasana D."/>
            <person name="Johnson A."/>
            <person name="Liu J."/>
            <person name="Liyanage D."/>
            <person name="Lorensuhewa L."/>
            <person name="Robinson T."/>
            <person name="Song A."/>
            <person name="Song B.-B."/>
            <person name="Dinh H."/>
            <person name="Thornton R."/>
            <person name="Coyle M."/>
            <person name="Francisco L."/>
            <person name="Jackson L."/>
            <person name="Javaid M."/>
            <person name="Korchina V."/>
            <person name="Kovar C."/>
            <person name="Mata R."/>
            <person name="Mathew T."/>
            <person name="Ngo R."/>
            <person name="Nguyen L."/>
            <person name="Nguyen N."/>
            <person name="Okwuonu G."/>
            <person name="Ongeri F."/>
            <person name="Pham C."/>
            <person name="Simmons D."/>
            <person name="Wilczek-Boney K."/>
            <person name="Hale W."/>
            <person name="Jakkamsetti A."/>
            <person name="Pham P."/>
            <person name="Ruth R."/>
            <person name="San Lucas F."/>
            <person name="Warren J."/>
            <person name="Zhang J."/>
            <person name="Zhao Z."/>
            <person name="Zhou C."/>
            <person name="Zhu D."/>
            <person name="Lee S."/>
            <person name="Bess C."/>
            <person name="Blankenburg K."/>
            <person name="Forbes L."/>
            <person name="Fu Q."/>
            <person name="Gubbala S."/>
            <person name="Hirani K."/>
            <person name="Jayaseelan J.C."/>
            <person name="Lara F."/>
            <person name="Munidasa M."/>
            <person name="Palculict T."/>
            <person name="Patil S."/>
            <person name="Pu L.-L."/>
            <person name="Saada N."/>
            <person name="Tang L."/>
            <person name="Weissenberger G."/>
            <person name="Zhu Y."/>
            <person name="Hemphill L."/>
            <person name="Shang Y."/>
            <person name="Youmans B."/>
            <person name="Ayvaz T."/>
            <person name="Ross M."/>
            <person name="Santibanez J."/>
            <person name="Aqrawi P."/>
            <person name="Gross S."/>
            <person name="Joshi V."/>
            <person name="Fowler G."/>
            <person name="Nazareth L."/>
            <person name="Reid J."/>
            <person name="Worley K."/>
            <person name="Petrosino J."/>
            <person name="Highlander S."/>
            <person name="Gibbs R."/>
        </authorList>
    </citation>
    <scope>NUCLEOTIDE SEQUENCE [LARGE SCALE GENOMIC DNA]</scope>
    <source>
        <strain evidence="1">ATCC 33861</strain>
    </source>
</reference>
<name>D7VS50_SPHSI</name>
<dbReference type="STRING" id="525373.HMPREF0766_13804"/>
<dbReference type="AlphaFoldDB" id="D7VS50"/>
<keyword evidence="2" id="KW-1185">Reference proteome</keyword>
<sequence>MFSKKEIAERRKQYEDYKRIANKCIDELILLDKNNAYDYEKLREKYKYPID</sequence>
<dbReference type="Proteomes" id="UP000006258">
    <property type="component" value="Unassembled WGS sequence"/>
</dbReference>
<evidence type="ECO:0000313" key="1">
    <source>
        <dbReference type="EMBL" id="EFK56601.1"/>
    </source>
</evidence>
<dbReference type="EMBL" id="ACHA02000012">
    <property type="protein sequence ID" value="EFK56601.1"/>
    <property type="molecule type" value="Genomic_DNA"/>
</dbReference>
<comment type="caution">
    <text evidence="1">The sequence shown here is derived from an EMBL/GenBank/DDBJ whole genome shotgun (WGS) entry which is preliminary data.</text>
</comment>
<evidence type="ECO:0000313" key="2">
    <source>
        <dbReference type="Proteomes" id="UP000006258"/>
    </source>
</evidence>
<protein>
    <submittedName>
        <fullName evidence="1">Uncharacterized protein</fullName>
    </submittedName>
</protein>
<organism evidence="1 2">
    <name type="scientific">Sphingobacterium spiritivorum ATCC 33861</name>
    <dbReference type="NCBI Taxonomy" id="525373"/>
    <lineage>
        <taxon>Bacteria</taxon>
        <taxon>Pseudomonadati</taxon>
        <taxon>Bacteroidota</taxon>
        <taxon>Sphingobacteriia</taxon>
        <taxon>Sphingobacteriales</taxon>
        <taxon>Sphingobacteriaceae</taxon>
        <taxon>Sphingobacterium</taxon>
    </lineage>
</organism>